<comment type="caution">
    <text evidence="3">The sequence shown here is derived from an EMBL/GenBank/DDBJ whole genome shotgun (WGS) entry which is preliminary data.</text>
</comment>
<accession>A0A542XHK3</accession>
<feature type="transmembrane region" description="Helical" evidence="1">
    <location>
        <begin position="199"/>
        <end position="221"/>
    </location>
</feature>
<protein>
    <submittedName>
        <fullName evidence="3">Uncharacterized protein</fullName>
    </submittedName>
</protein>
<dbReference type="EMBL" id="BOQM01000018">
    <property type="protein sequence ID" value="GIM85999.1"/>
    <property type="molecule type" value="Genomic_DNA"/>
</dbReference>
<keyword evidence="1" id="KW-1133">Transmembrane helix</keyword>
<feature type="transmembrane region" description="Helical" evidence="1">
    <location>
        <begin position="131"/>
        <end position="151"/>
    </location>
</feature>
<keyword evidence="1" id="KW-0812">Transmembrane</keyword>
<evidence type="ECO:0000313" key="3">
    <source>
        <dbReference type="EMBL" id="TQL35277.1"/>
    </source>
</evidence>
<dbReference type="AlphaFoldDB" id="A0A542XHK3"/>
<reference evidence="3 4" key="1">
    <citation type="submission" date="2019-06" db="EMBL/GenBank/DDBJ databases">
        <title>Sequencing the genomes of 1000 actinobacteria strains.</title>
        <authorList>
            <person name="Klenk H.-P."/>
        </authorList>
    </citation>
    <scope>NUCLEOTIDE SEQUENCE [LARGE SCALE GENOMIC DNA]</scope>
    <source>
        <strain evidence="3 4">DSM 44819</strain>
    </source>
</reference>
<dbReference type="Proteomes" id="UP000677457">
    <property type="component" value="Unassembled WGS sequence"/>
</dbReference>
<dbReference type="RefSeq" id="WP_029024352.1">
    <property type="nucleotide sequence ID" value="NZ_BOQM01000018.1"/>
</dbReference>
<organism evidence="3 4">
    <name type="scientific">Salinispora arenicola</name>
    <dbReference type="NCBI Taxonomy" id="168697"/>
    <lineage>
        <taxon>Bacteria</taxon>
        <taxon>Bacillati</taxon>
        <taxon>Actinomycetota</taxon>
        <taxon>Actinomycetes</taxon>
        <taxon>Micromonosporales</taxon>
        <taxon>Micromonosporaceae</taxon>
        <taxon>Salinispora</taxon>
    </lineage>
</organism>
<feature type="transmembrane region" description="Helical" evidence="1">
    <location>
        <begin position="163"/>
        <end position="187"/>
    </location>
</feature>
<reference evidence="2 5" key="2">
    <citation type="submission" date="2021-03" db="EMBL/GenBank/DDBJ databases">
        <title>Whole genome shotgun sequence of Salinispora arenicola NBRC 105043.</title>
        <authorList>
            <person name="Komaki H."/>
            <person name="Tamura T."/>
        </authorList>
    </citation>
    <scope>NUCLEOTIDE SEQUENCE [LARGE SCALE GENOMIC DNA]</scope>
    <source>
        <strain evidence="2 5">NBRC 105043</strain>
    </source>
</reference>
<evidence type="ECO:0000313" key="5">
    <source>
        <dbReference type="Proteomes" id="UP000677457"/>
    </source>
</evidence>
<gene>
    <name evidence="3" type="ORF">FB564_0316</name>
    <name evidence="2" type="ORF">Sar04_27350</name>
</gene>
<evidence type="ECO:0000313" key="4">
    <source>
        <dbReference type="Proteomes" id="UP000315983"/>
    </source>
</evidence>
<keyword evidence="5" id="KW-1185">Reference proteome</keyword>
<dbReference type="GeneID" id="93769674"/>
<sequence length="224" mass="23597">MSDPSGTPLPRDGGWAAYTDHSRRLSALLKDERARAERRAAASRDGLTAVDRLTHRVASQRQHLHQLAVTLRLPEPQVGGIAPGPISDPAEALRRAATAADAADAAAENAHRRAAQPPLLPGLTPLARNSLVYATAAILGSFASLLMFVISPDTNFGHIPWQLVPWSLCGLPALAFFAGYLTISLAGQPRIAGGGGTRSARAGGVICFVGMPILWFIFIAATRG</sequence>
<dbReference type="Proteomes" id="UP000315983">
    <property type="component" value="Unassembled WGS sequence"/>
</dbReference>
<evidence type="ECO:0000256" key="1">
    <source>
        <dbReference type="SAM" id="Phobius"/>
    </source>
</evidence>
<dbReference type="EMBL" id="VFOL01000001">
    <property type="protein sequence ID" value="TQL35277.1"/>
    <property type="molecule type" value="Genomic_DNA"/>
</dbReference>
<name>A0A542XHK3_SALAC</name>
<evidence type="ECO:0000313" key="2">
    <source>
        <dbReference type="EMBL" id="GIM85999.1"/>
    </source>
</evidence>
<keyword evidence="1" id="KW-0472">Membrane</keyword>
<proteinExistence type="predicted"/>